<proteinExistence type="predicted"/>
<reference evidence="2 3" key="1">
    <citation type="submission" date="2019-12" db="EMBL/GenBank/DDBJ databases">
        <title>Whole genome sequences of Lactococcus raffinolactis strains isolated from sewage.</title>
        <authorList>
            <person name="Ybazeta G."/>
            <person name="Ross M."/>
            <person name="Brabant-Kirwan D."/>
            <person name="Saleh M."/>
            <person name="Dillon J.A."/>
            <person name="Splinter K."/>
            <person name="Nokhbeh R."/>
        </authorList>
    </citation>
    <scope>NUCLEOTIDE SEQUENCE [LARGE SCALE GENOMIC DNA]</scope>
    <source>
        <strain evidence="2 3">Lr_19_5</strain>
    </source>
</reference>
<sequence>MGKEIAESFGLKTSNESGSSTVDSDVKVTAGLTYSTNASNNTVKIHNAFGSTVNKGYYYVQKREFYWRNPGSGNFSHLLPSSASWNYSVSDSWGTYSSSLQPYAITDATVRVSGMDGQRVISVTYHLSA</sequence>
<name>A0A6H0UC39_9LACT</name>
<dbReference type="Proteomes" id="UP000501945">
    <property type="component" value="Chromosome"/>
</dbReference>
<accession>A0A6H0UC39</accession>
<evidence type="ECO:0000313" key="2">
    <source>
        <dbReference type="EMBL" id="QIW53118.1"/>
    </source>
</evidence>
<dbReference type="EMBL" id="CP047616">
    <property type="protein sequence ID" value="QIW53118.1"/>
    <property type="molecule type" value="Genomic_DNA"/>
</dbReference>
<feature type="compositionally biased region" description="Polar residues" evidence="1">
    <location>
        <begin position="11"/>
        <end position="22"/>
    </location>
</feature>
<dbReference type="AlphaFoldDB" id="A0A6H0UC39"/>
<gene>
    <name evidence="2" type="ORF">GU336_02530</name>
</gene>
<feature type="region of interest" description="Disordered" evidence="1">
    <location>
        <begin position="1"/>
        <end position="22"/>
    </location>
</feature>
<dbReference type="RefSeq" id="WP_167838396.1">
    <property type="nucleotide sequence ID" value="NZ_CP047616.1"/>
</dbReference>
<evidence type="ECO:0000256" key="1">
    <source>
        <dbReference type="SAM" id="MobiDB-lite"/>
    </source>
</evidence>
<evidence type="ECO:0000313" key="3">
    <source>
        <dbReference type="Proteomes" id="UP000501945"/>
    </source>
</evidence>
<protein>
    <submittedName>
        <fullName evidence="2">Uncharacterized protein</fullName>
    </submittedName>
</protein>
<organism evidence="2 3">
    <name type="scientific">Pseudolactococcus raffinolactis</name>
    <dbReference type="NCBI Taxonomy" id="1366"/>
    <lineage>
        <taxon>Bacteria</taxon>
        <taxon>Bacillati</taxon>
        <taxon>Bacillota</taxon>
        <taxon>Bacilli</taxon>
        <taxon>Lactobacillales</taxon>
        <taxon>Streptococcaceae</taxon>
        <taxon>Pseudolactococcus</taxon>
    </lineage>
</organism>